<accession>A0ABT6TMC3</accession>
<dbReference type="Pfam" id="PF13231">
    <property type="entry name" value="PMT_2"/>
    <property type="match status" value="1"/>
</dbReference>
<protein>
    <submittedName>
        <fullName evidence="10">Glycosyltransferase family 39 protein</fullName>
        <ecNumber evidence="10">2.4.-.-</ecNumber>
    </submittedName>
</protein>
<keyword evidence="7 8" id="KW-0472">Membrane</keyword>
<sequence length="420" mass="46243">MNGLTSARMPAFKPAFAVAFALIFALAAFLRFDFLTSVTHHVTHDTVYYDQMVRQLLEKGVYGYKSEAPNAQVPPGYPLFMAAVYKLVGYTDRDPYPYIRYAQAAMSLATMWIAARIAHRLGGPVAALATAAAMAVYPPFVWVNGAILTETLAALLLLTYLALQLRALNKLTPGASMLAGAALGLAMLARSEFAVLLPVSYLLFWLIRKDAIKTVKLLLCAGLGTALVLSPWILRNVVTLHKPIIASTQVNPFAAGTYPDKNYEDGLVDRHGKTQMEVAKERLRIGFTQHTWTYVKWYTVGKLREIYGRMFFGSGHAPMYMDFPFRQPFHVAIVFGGLLSGALMLRKWRSPATLPLVILAAISVTRLAFVPEYRYNFTAMPILIVLDGLLVAALAGWALQRVRGSKDAAPGKEAVTYEAG</sequence>
<evidence type="ECO:0000256" key="2">
    <source>
        <dbReference type="ARBA" id="ARBA00022475"/>
    </source>
</evidence>
<evidence type="ECO:0000256" key="7">
    <source>
        <dbReference type="ARBA" id="ARBA00023136"/>
    </source>
</evidence>
<dbReference type="InterPro" id="IPR050297">
    <property type="entry name" value="LipidA_mod_glycosyltrf_83"/>
</dbReference>
<evidence type="ECO:0000313" key="10">
    <source>
        <dbReference type="EMBL" id="MDI4647423.1"/>
    </source>
</evidence>
<keyword evidence="5 8" id="KW-0812">Transmembrane</keyword>
<keyword evidence="11" id="KW-1185">Reference proteome</keyword>
<proteinExistence type="predicted"/>
<gene>
    <name evidence="10" type="ORF">KB449_20795</name>
</gene>
<evidence type="ECO:0000256" key="1">
    <source>
        <dbReference type="ARBA" id="ARBA00004651"/>
    </source>
</evidence>
<feature type="transmembrane region" description="Helical" evidence="8">
    <location>
        <begin position="140"/>
        <end position="163"/>
    </location>
</feature>
<organism evidence="10 11">
    <name type="scientific">Cohnella hashimotonis</name>
    <dbReference type="NCBI Taxonomy" id="2826895"/>
    <lineage>
        <taxon>Bacteria</taxon>
        <taxon>Bacillati</taxon>
        <taxon>Bacillota</taxon>
        <taxon>Bacilli</taxon>
        <taxon>Bacillales</taxon>
        <taxon>Paenibacillaceae</taxon>
        <taxon>Cohnella</taxon>
    </lineage>
</organism>
<keyword evidence="3 10" id="KW-0328">Glycosyltransferase</keyword>
<feature type="transmembrane region" description="Helical" evidence="8">
    <location>
        <begin position="12"/>
        <end position="32"/>
    </location>
</feature>
<dbReference type="PANTHER" id="PTHR33908">
    <property type="entry name" value="MANNOSYLTRANSFERASE YKCB-RELATED"/>
    <property type="match status" value="1"/>
</dbReference>
<dbReference type="Proteomes" id="UP001161691">
    <property type="component" value="Unassembled WGS sequence"/>
</dbReference>
<feature type="transmembrane region" description="Helical" evidence="8">
    <location>
        <begin position="375"/>
        <end position="399"/>
    </location>
</feature>
<evidence type="ECO:0000256" key="5">
    <source>
        <dbReference type="ARBA" id="ARBA00022692"/>
    </source>
</evidence>
<dbReference type="InterPro" id="IPR038731">
    <property type="entry name" value="RgtA/B/C-like"/>
</dbReference>
<dbReference type="EC" id="2.4.-.-" evidence="10"/>
<feature type="domain" description="Glycosyltransferase RgtA/B/C/D-like" evidence="9">
    <location>
        <begin position="73"/>
        <end position="233"/>
    </location>
</feature>
<evidence type="ECO:0000256" key="8">
    <source>
        <dbReference type="SAM" id="Phobius"/>
    </source>
</evidence>
<keyword evidence="2" id="KW-1003">Cell membrane</keyword>
<reference evidence="10" key="1">
    <citation type="submission" date="2023-04" db="EMBL/GenBank/DDBJ databases">
        <title>Comparative genomic analysis of Cohnella hashimotonis sp. nov., isolated from the International Space Station.</title>
        <authorList>
            <person name="Venkateswaran K."/>
            <person name="Simpson A."/>
        </authorList>
    </citation>
    <scope>NUCLEOTIDE SEQUENCE</scope>
    <source>
        <strain evidence="10">F6_2S_P_1</strain>
    </source>
</reference>
<evidence type="ECO:0000313" key="11">
    <source>
        <dbReference type="Proteomes" id="UP001161691"/>
    </source>
</evidence>
<evidence type="ECO:0000256" key="4">
    <source>
        <dbReference type="ARBA" id="ARBA00022679"/>
    </source>
</evidence>
<dbReference type="PANTHER" id="PTHR33908:SF11">
    <property type="entry name" value="MEMBRANE PROTEIN"/>
    <property type="match status" value="1"/>
</dbReference>
<keyword evidence="6 8" id="KW-1133">Transmembrane helix</keyword>
<dbReference type="RefSeq" id="WP_282910188.1">
    <property type="nucleotide sequence ID" value="NZ_JAGRPV010000001.1"/>
</dbReference>
<feature type="transmembrane region" description="Helical" evidence="8">
    <location>
        <begin position="352"/>
        <end position="369"/>
    </location>
</feature>
<name>A0ABT6TMC3_9BACL</name>
<feature type="transmembrane region" description="Helical" evidence="8">
    <location>
        <begin position="183"/>
        <end position="207"/>
    </location>
</feature>
<evidence type="ECO:0000256" key="3">
    <source>
        <dbReference type="ARBA" id="ARBA00022676"/>
    </source>
</evidence>
<comment type="caution">
    <text evidence="10">The sequence shown here is derived from an EMBL/GenBank/DDBJ whole genome shotgun (WGS) entry which is preliminary data.</text>
</comment>
<evidence type="ECO:0000259" key="9">
    <source>
        <dbReference type="Pfam" id="PF13231"/>
    </source>
</evidence>
<dbReference type="EMBL" id="JAGRPV010000001">
    <property type="protein sequence ID" value="MDI4647423.1"/>
    <property type="molecule type" value="Genomic_DNA"/>
</dbReference>
<keyword evidence="4 10" id="KW-0808">Transferase</keyword>
<dbReference type="GO" id="GO:0016757">
    <property type="term" value="F:glycosyltransferase activity"/>
    <property type="evidence" value="ECO:0007669"/>
    <property type="project" value="UniProtKB-KW"/>
</dbReference>
<evidence type="ECO:0000256" key="6">
    <source>
        <dbReference type="ARBA" id="ARBA00022989"/>
    </source>
</evidence>
<feature type="transmembrane region" description="Helical" evidence="8">
    <location>
        <begin position="214"/>
        <end position="234"/>
    </location>
</feature>
<feature type="transmembrane region" description="Helical" evidence="8">
    <location>
        <begin position="328"/>
        <end position="345"/>
    </location>
</feature>
<comment type="subcellular location">
    <subcellularLocation>
        <location evidence="1">Cell membrane</location>
        <topology evidence="1">Multi-pass membrane protein</topology>
    </subcellularLocation>
</comment>